<dbReference type="GO" id="GO:0045121">
    <property type="term" value="C:membrane raft"/>
    <property type="evidence" value="ECO:0007669"/>
    <property type="project" value="UniProtKB-SubCell"/>
</dbReference>
<evidence type="ECO:0000256" key="5">
    <source>
        <dbReference type="ARBA" id="ARBA00022475"/>
    </source>
</evidence>
<dbReference type="InterPro" id="IPR036097">
    <property type="entry name" value="HisK_dim/P_sf"/>
</dbReference>
<evidence type="ECO:0000256" key="12">
    <source>
        <dbReference type="ARBA" id="ARBA00023136"/>
    </source>
</evidence>
<sequence length="643" mass="73534">MNAFQRWNNLSIRFKFFSVFLAVVLLAGGGMLVLNNQLLSVVHDNDKVINQSVPNLTTQLQVKSTIMERINYVMLYITTGREEFREKFEEASARAREIEENLRDSALPQEQEGIERFIIHSEDWELILRNEVIPVYQRNNPKDALETLNSKAQPLAIRLMNEVEILSQRKIQEIGSDNQKMLNNAWSSVRVGYIVIGVTLLLALLFSYYMSRSITNPILSLLHGVRRMTQGDFTTQVEVTNQDEWGELSKAFNRMSLSIAGLVEELRQANVRLQEESRRAKEATRLKSEFLANMSHELRTPLTGIIGFAELLYEDPENRLSPAQKNFTHNIVRAGEHLLSMINDILDLSKIEAGKYELEVTRFDMVQVIRSTLVMLQAKAEQRGISLVLETECSVLQVTADKTKIRQVLLNLLGNAIKFSTVQSTVRVTLKQDGHTVTVRVEDQGIGIEAEKQEKIFEQFYQNDGSLDRKYEGTGLGLALSKQLIELHGGNIEVKSELGRGSVFSFHLPLWVEKISTHSTYAITGEVQPLLIFYTADFSEHFPDFSKIIQKEDLPFLAFMIESKQEAIEMMEKYPDNNILVVAQSFHTGYVEILEGIREHTHRKIFAYIERPLRFVERGQVMRVADYILPSSQNVSAVFSRIR</sequence>
<gene>
    <name evidence="17" type="ORF">ADA01nite_28570</name>
</gene>
<dbReference type="SUPFAM" id="SSF47384">
    <property type="entry name" value="Homodimeric domain of signal transducing histidine kinase"/>
    <property type="match status" value="1"/>
</dbReference>
<feature type="transmembrane region" description="Helical" evidence="14">
    <location>
        <begin position="191"/>
        <end position="210"/>
    </location>
</feature>
<dbReference type="EC" id="2.7.13.3" evidence="4"/>
<comment type="subcellular location">
    <subcellularLocation>
        <location evidence="3">Cell membrane</location>
        <topology evidence="3">Multi-pass membrane protein</topology>
    </subcellularLocation>
    <subcellularLocation>
        <location evidence="2">Membrane raft</location>
        <topology evidence="2">Multi-pass membrane protein</topology>
    </subcellularLocation>
</comment>
<dbReference type="SMART" id="SM00304">
    <property type="entry name" value="HAMP"/>
    <property type="match status" value="1"/>
</dbReference>
<keyword evidence="9" id="KW-0418">Kinase</keyword>
<dbReference type="Gene3D" id="6.10.340.10">
    <property type="match status" value="1"/>
</dbReference>
<dbReference type="FunFam" id="1.10.287.130:FF:000001">
    <property type="entry name" value="Two-component sensor histidine kinase"/>
    <property type="match status" value="1"/>
</dbReference>
<dbReference type="EMBL" id="BJXX01000131">
    <property type="protein sequence ID" value="GEN35397.1"/>
    <property type="molecule type" value="Genomic_DNA"/>
</dbReference>
<dbReference type="Gene3D" id="1.10.287.130">
    <property type="match status" value="1"/>
</dbReference>
<comment type="caution">
    <text evidence="17">The sequence shown here is derived from an EMBL/GenBank/DDBJ whole genome shotgun (WGS) entry which is preliminary data.</text>
</comment>
<keyword evidence="6" id="KW-0597">Phosphoprotein</keyword>
<dbReference type="SMART" id="SM00387">
    <property type="entry name" value="HATPase_c"/>
    <property type="match status" value="1"/>
</dbReference>
<dbReference type="PANTHER" id="PTHR43047:SF72">
    <property type="entry name" value="OSMOSENSING HISTIDINE PROTEIN KINASE SLN1"/>
    <property type="match status" value="1"/>
</dbReference>
<feature type="domain" description="Histidine kinase" evidence="15">
    <location>
        <begin position="293"/>
        <end position="512"/>
    </location>
</feature>
<dbReference type="InterPro" id="IPR005467">
    <property type="entry name" value="His_kinase_dom"/>
</dbReference>
<evidence type="ECO:0000256" key="3">
    <source>
        <dbReference type="ARBA" id="ARBA00004651"/>
    </source>
</evidence>
<dbReference type="PANTHER" id="PTHR43047">
    <property type="entry name" value="TWO-COMPONENT HISTIDINE PROTEIN KINASE"/>
    <property type="match status" value="1"/>
</dbReference>
<evidence type="ECO:0000313" key="17">
    <source>
        <dbReference type="EMBL" id="GEN35397.1"/>
    </source>
</evidence>
<dbReference type="GO" id="GO:0005886">
    <property type="term" value="C:plasma membrane"/>
    <property type="evidence" value="ECO:0007669"/>
    <property type="project" value="UniProtKB-SubCell"/>
</dbReference>
<evidence type="ECO:0000256" key="1">
    <source>
        <dbReference type="ARBA" id="ARBA00000085"/>
    </source>
</evidence>
<dbReference type="SMART" id="SM00388">
    <property type="entry name" value="HisKA"/>
    <property type="match status" value="1"/>
</dbReference>
<proteinExistence type="predicted"/>
<dbReference type="InterPro" id="IPR003661">
    <property type="entry name" value="HisK_dim/P_dom"/>
</dbReference>
<keyword evidence="11" id="KW-0902">Two-component regulatory system</keyword>
<dbReference type="RefSeq" id="WP_170230296.1">
    <property type="nucleotide sequence ID" value="NZ_BJXX01000131.1"/>
</dbReference>
<keyword evidence="7" id="KW-0808">Transferase</keyword>
<dbReference type="AlphaFoldDB" id="A0A511V8X8"/>
<keyword evidence="14" id="KW-1133">Transmembrane helix</keyword>
<keyword evidence="8" id="KW-0547">Nucleotide-binding</keyword>
<dbReference type="InterPro" id="IPR003660">
    <property type="entry name" value="HAMP_dom"/>
</dbReference>
<dbReference type="InterPro" id="IPR003594">
    <property type="entry name" value="HATPase_dom"/>
</dbReference>
<dbReference type="GO" id="GO:0009927">
    <property type="term" value="F:histidine phosphotransfer kinase activity"/>
    <property type="evidence" value="ECO:0007669"/>
    <property type="project" value="TreeGrafter"/>
</dbReference>
<evidence type="ECO:0000256" key="13">
    <source>
        <dbReference type="SAM" id="Coils"/>
    </source>
</evidence>
<dbReference type="CDD" id="cd00082">
    <property type="entry name" value="HisKA"/>
    <property type="match status" value="1"/>
</dbReference>
<organism evidence="17 18">
    <name type="scientific">Aneurinibacillus danicus</name>
    <dbReference type="NCBI Taxonomy" id="267746"/>
    <lineage>
        <taxon>Bacteria</taxon>
        <taxon>Bacillati</taxon>
        <taxon>Bacillota</taxon>
        <taxon>Bacilli</taxon>
        <taxon>Bacillales</taxon>
        <taxon>Paenibacillaceae</taxon>
        <taxon>Aneurinibacillus group</taxon>
        <taxon>Aneurinibacillus</taxon>
    </lineage>
</organism>
<keyword evidence="12 14" id="KW-0472">Membrane</keyword>
<dbReference type="Proteomes" id="UP000321157">
    <property type="component" value="Unassembled WGS sequence"/>
</dbReference>
<feature type="domain" description="HAMP" evidence="16">
    <location>
        <begin position="212"/>
        <end position="264"/>
    </location>
</feature>
<keyword evidence="10" id="KW-0067">ATP-binding</keyword>
<evidence type="ECO:0000256" key="11">
    <source>
        <dbReference type="ARBA" id="ARBA00023012"/>
    </source>
</evidence>
<reference evidence="17 18" key="1">
    <citation type="submission" date="2019-07" db="EMBL/GenBank/DDBJ databases">
        <title>Whole genome shotgun sequence of Aneurinibacillus danicus NBRC 102444.</title>
        <authorList>
            <person name="Hosoyama A."/>
            <person name="Uohara A."/>
            <person name="Ohji S."/>
            <person name="Ichikawa N."/>
        </authorList>
    </citation>
    <scope>NUCLEOTIDE SEQUENCE [LARGE SCALE GENOMIC DNA]</scope>
    <source>
        <strain evidence="17 18">NBRC 102444</strain>
    </source>
</reference>
<dbReference type="InterPro" id="IPR004358">
    <property type="entry name" value="Sig_transdc_His_kin-like_C"/>
</dbReference>
<name>A0A511V8X8_9BACL</name>
<dbReference type="Gene3D" id="3.30.565.10">
    <property type="entry name" value="Histidine kinase-like ATPase, C-terminal domain"/>
    <property type="match status" value="1"/>
</dbReference>
<accession>A0A511V8X8</accession>
<evidence type="ECO:0000256" key="10">
    <source>
        <dbReference type="ARBA" id="ARBA00022840"/>
    </source>
</evidence>
<evidence type="ECO:0000313" key="18">
    <source>
        <dbReference type="Proteomes" id="UP000321157"/>
    </source>
</evidence>
<dbReference type="PROSITE" id="PS50109">
    <property type="entry name" value="HIS_KIN"/>
    <property type="match status" value="1"/>
</dbReference>
<dbReference type="GO" id="GO:0005524">
    <property type="term" value="F:ATP binding"/>
    <property type="evidence" value="ECO:0007669"/>
    <property type="project" value="UniProtKB-KW"/>
</dbReference>
<evidence type="ECO:0000256" key="2">
    <source>
        <dbReference type="ARBA" id="ARBA00004314"/>
    </source>
</evidence>
<feature type="transmembrane region" description="Helical" evidence="14">
    <location>
        <begin position="12"/>
        <end position="34"/>
    </location>
</feature>
<keyword evidence="13" id="KW-0175">Coiled coil</keyword>
<evidence type="ECO:0000256" key="8">
    <source>
        <dbReference type="ARBA" id="ARBA00022741"/>
    </source>
</evidence>
<evidence type="ECO:0000259" key="15">
    <source>
        <dbReference type="PROSITE" id="PS50109"/>
    </source>
</evidence>
<dbReference type="Pfam" id="PF00672">
    <property type="entry name" value="HAMP"/>
    <property type="match status" value="1"/>
</dbReference>
<keyword evidence="18" id="KW-1185">Reference proteome</keyword>
<evidence type="ECO:0000256" key="9">
    <source>
        <dbReference type="ARBA" id="ARBA00022777"/>
    </source>
</evidence>
<dbReference type="Pfam" id="PF02518">
    <property type="entry name" value="HATPase_c"/>
    <property type="match status" value="1"/>
</dbReference>
<evidence type="ECO:0000256" key="7">
    <source>
        <dbReference type="ARBA" id="ARBA00022679"/>
    </source>
</evidence>
<dbReference type="CDD" id="cd06225">
    <property type="entry name" value="HAMP"/>
    <property type="match status" value="1"/>
</dbReference>
<evidence type="ECO:0000256" key="14">
    <source>
        <dbReference type="SAM" id="Phobius"/>
    </source>
</evidence>
<keyword evidence="5" id="KW-1003">Cell membrane</keyword>
<dbReference type="PROSITE" id="PS50885">
    <property type="entry name" value="HAMP"/>
    <property type="match status" value="1"/>
</dbReference>
<comment type="catalytic activity">
    <reaction evidence="1">
        <text>ATP + protein L-histidine = ADP + protein N-phospho-L-histidine.</text>
        <dbReference type="EC" id="2.7.13.3"/>
    </reaction>
</comment>
<dbReference type="CDD" id="cd16922">
    <property type="entry name" value="HATPase_EvgS-ArcB-TorS-like"/>
    <property type="match status" value="1"/>
</dbReference>
<dbReference type="PRINTS" id="PR00344">
    <property type="entry name" value="BCTRLSENSOR"/>
</dbReference>
<evidence type="ECO:0000256" key="4">
    <source>
        <dbReference type="ARBA" id="ARBA00012438"/>
    </source>
</evidence>
<evidence type="ECO:0000256" key="6">
    <source>
        <dbReference type="ARBA" id="ARBA00022553"/>
    </source>
</evidence>
<dbReference type="FunFam" id="3.30.565.10:FF:000023">
    <property type="entry name" value="PAS domain-containing sensor histidine kinase"/>
    <property type="match status" value="1"/>
</dbReference>
<dbReference type="SUPFAM" id="SSF55874">
    <property type="entry name" value="ATPase domain of HSP90 chaperone/DNA topoisomerase II/histidine kinase"/>
    <property type="match status" value="1"/>
</dbReference>
<dbReference type="SUPFAM" id="SSF158472">
    <property type="entry name" value="HAMP domain-like"/>
    <property type="match status" value="1"/>
</dbReference>
<dbReference type="Pfam" id="PF00512">
    <property type="entry name" value="HisKA"/>
    <property type="match status" value="1"/>
</dbReference>
<keyword evidence="14" id="KW-0812">Transmembrane</keyword>
<dbReference type="InterPro" id="IPR036890">
    <property type="entry name" value="HATPase_C_sf"/>
</dbReference>
<evidence type="ECO:0000259" key="16">
    <source>
        <dbReference type="PROSITE" id="PS50885"/>
    </source>
</evidence>
<protein>
    <recommendedName>
        <fullName evidence="4">histidine kinase</fullName>
        <ecNumber evidence="4">2.7.13.3</ecNumber>
    </recommendedName>
</protein>
<feature type="coiled-coil region" evidence="13">
    <location>
        <begin position="259"/>
        <end position="286"/>
    </location>
</feature>
<dbReference type="GO" id="GO:0000155">
    <property type="term" value="F:phosphorelay sensor kinase activity"/>
    <property type="evidence" value="ECO:0007669"/>
    <property type="project" value="InterPro"/>
</dbReference>